<protein>
    <recommendedName>
        <fullName evidence="4">DUF5689 domain-containing protein</fullName>
    </recommendedName>
</protein>
<reference evidence="2 3" key="1">
    <citation type="submission" date="2012-02" db="EMBL/GenBank/DDBJ databases">
        <title>The Genome Sequence of Parabacteroides johnsonii CL02T12C29.</title>
        <authorList>
            <consortium name="The Broad Institute Genome Sequencing Platform"/>
            <person name="Earl A."/>
            <person name="Ward D."/>
            <person name="Feldgarden M."/>
            <person name="Gevers D."/>
            <person name="Zitomersky N.L."/>
            <person name="Coyne M.J."/>
            <person name="Comstock L.E."/>
            <person name="Young S.K."/>
            <person name="Zeng Q."/>
            <person name="Gargeya S."/>
            <person name="Fitzgerald M."/>
            <person name="Haas B."/>
            <person name="Abouelleil A."/>
            <person name="Alvarado L."/>
            <person name="Arachchi H.M."/>
            <person name="Berlin A."/>
            <person name="Chapman S.B."/>
            <person name="Gearin G."/>
            <person name="Goldberg J."/>
            <person name="Griggs A."/>
            <person name="Gujja S."/>
            <person name="Hansen M."/>
            <person name="Heiman D."/>
            <person name="Howarth C."/>
            <person name="Larimer J."/>
            <person name="Lui A."/>
            <person name="MacDonald P.J.P."/>
            <person name="McCowen C."/>
            <person name="Montmayeur A."/>
            <person name="Murphy C."/>
            <person name="Neiman D."/>
            <person name="Pearson M."/>
            <person name="Priest M."/>
            <person name="Roberts A."/>
            <person name="Saif S."/>
            <person name="Shea T."/>
            <person name="Sisk P."/>
            <person name="Stolte C."/>
            <person name="Sykes S."/>
            <person name="Wortman J."/>
            <person name="Nusbaum C."/>
            <person name="Birren B."/>
        </authorList>
    </citation>
    <scope>NUCLEOTIDE SEQUENCE [LARGE SCALE GENOMIC DNA]</scope>
    <source>
        <strain evidence="2 3">CL02T12C29</strain>
    </source>
</reference>
<gene>
    <name evidence="2" type="ORF">HMPREF1077_02106</name>
</gene>
<sequence>MGKRILTIVFATLMAMVTFTACSDNDEPRNDTRTGEKQADQLIDQLILNIAQMCVDEKNGEFYLPVSSKDEAYRFCESLTGEKWDGKNRTVTLADAYGTVMLKAGSVEGLYGTVIFRDVRHLDDMTLHLADPEFIKNDNYGIDQFVNISVIGTCTNPKCKYVYTKNAAGVGYMPSGYKCDKCGSKLNVTTSWGGR</sequence>
<dbReference type="PROSITE" id="PS51257">
    <property type="entry name" value="PROKAR_LIPOPROTEIN"/>
    <property type="match status" value="1"/>
</dbReference>
<dbReference type="AlphaFoldDB" id="K5ZFM9"/>
<dbReference type="eggNOG" id="COG0675">
    <property type="taxonomic scope" value="Bacteria"/>
</dbReference>
<dbReference type="EMBL" id="AGZP01000017">
    <property type="protein sequence ID" value="EKN10196.1"/>
    <property type="molecule type" value="Genomic_DNA"/>
</dbReference>
<proteinExistence type="predicted"/>
<keyword evidence="1" id="KW-0732">Signal</keyword>
<dbReference type="RefSeq" id="WP_008156772.1">
    <property type="nucleotide sequence ID" value="NZ_JH976466.1"/>
</dbReference>
<dbReference type="HOGENOM" id="CLU_1426769_0_0_10"/>
<evidence type="ECO:0000313" key="2">
    <source>
        <dbReference type="EMBL" id="EKN10196.1"/>
    </source>
</evidence>
<evidence type="ECO:0008006" key="4">
    <source>
        <dbReference type="Google" id="ProtNLM"/>
    </source>
</evidence>
<dbReference type="PATRIC" id="fig|999419.3.peg.2164"/>
<feature type="signal peptide" evidence="1">
    <location>
        <begin position="1"/>
        <end position="23"/>
    </location>
</feature>
<accession>K5ZFM9</accession>
<comment type="caution">
    <text evidence="2">The sequence shown here is derived from an EMBL/GenBank/DDBJ whole genome shotgun (WGS) entry which is preliminary data.</text>
</comment>
<dbReference type="Proteomes" id="UP000001218">
    <property type="component" value="Unassembled WGS sequence"/>
</dbReference>
<evidence type="ECO:0000256" key="1">
    <source>
        <dbReference type="SAM" id="SignalP"/>
    </source>
</evidence>
<organism evidence="2 3">
    <name type="scientific">Parabacteroides johnsonii CL02T12C29</name>
    <dbReference type="NCBI Taxonomy" id="999419"/>
    <lineage>
        <taxon>Bacteria</taxon>
        <taxon>Pseudomonadati</taxon>
        <taxon>Bacteroidota</taxon>
        <taxon>Bacteroidia</taxon>
        <taxon>Bacteroidales</taxon>
        <taxon>Tannerellaceae</taxon>
        <taxon>Parabacteroides</taxon>
    </lineage>
</organism>
<evidence type="ECO:0000313" key="3">
    <source>
        <dbReference type="Proteomes" id="UP000001218"/>
    </source>
</evidence>
<feature type="chain" id="PRO_5003888151" description="DUF5689 domain-containing protein" evidence="1">
    <location>
        <begin position="24"/>
        <end position="195"/>
    </location>
</feature>
<name>K5ZFM9_9BACT</name>